<dbReference type="EMBL" id="HBIZ01025072">
    <property type="protein sequence ID" value="CAE0763268.1"/>
    <property type="molecule type" value="Transcribed_RNA"/>
</dbReference>
<evidence type="ECO:0000313" key="7">
    <source>
        <dbReference type="EMBL" id="CAE0763268.1"/>
    </source>
</evidence>
<evidence type="ECO:0000256" key="6">
    <source>
        <dbReference type="SAM" id="Phobius"/>
    </source>
</evidence>
<keyword evidence="4 6" id="KW-0472">Membrane</keyword>
<feature type="transmembrane region" description="Helical" evidence="6">
    <location>
        <begin position="79"/>
        <end position="97"/>
    </location>
</feature>
<evidence type="ECO:0000256" key="2">
    <source>
        <dbReference type="ARBA" id="ARBA00022692"/>
    </source>
</evidence>
<feature type="transmembrane region" description="Helical" evidence="6">
    <location>
        <begin position="365"/>
        <end position="383"/>
    </location>
</feature>
<comment type="subcellular location">
    <subcellularLocation>
        <location evidence="1">Membrane</location>
        <topology evidence="1">Multi-pass membrane protein</topology>
    </subcellularLocation>
</comment>
<proteinExistence type="predicted"/>
<dbReference type="InterPro" id="IPR051617">
    <property type="entry name" value="UNC-93-like_regulator"/>
</dbReference>
<name>A0A6S9VK13_CHRCT</name>
<feature type="transmembrane region" description="Helical" evidence="6">
    <location>
        <begin position="389"/>
        <end position="407"/>
    </location>
</feature>
<reference evidence="7" key="1">
    <citation type="submission" date="2021-01" db="EMBL/GenBank/DDBJ databases">
        <authorList>
            <person name="Corre E."/>
            <person name="Pelletier E."/>
            <person name="Niang G."/>
            <person name="Scheremetjew M."/>
            <person name="Finn R."/>
            <person name="Kale V."/>
            <person name="Holt S."/>
            <person name="Cochrane G."/>
            <person name="Meng A."/>
            <person name="Brown T."/>
            <person name="Cohen L."/>
        </authorList>
    </citation>
    <scope>NUCLEOTIDE SEQUENCE</scope>
    <source>
        <strain evidence="7">CCMP645</strain>
    </source>
</reference>
<evidence type="ECO:0000256" key="3">
    <source>
        <dbReference type="ARBA" id="ARBA00022989"/>
    </source>
</evidence>
<dbReference type="SUPFAM" id="SSF103473">
    <property type="entry name" value="MFS general substrate transporter"/>
    <property type="match status" value="1"/>
</dbReference>
<feature type="transmembrane region" description="Helical" evidence="6">
    <location>
        <begin position="129"/>
        <end position="152"/>
    </location>
</feature>
<feature type="transmembrane region" description="Helical" evidence="6">
    <location>
        <begin position="296"/>
        <end position="317"/>
    </location>
</feature>
<feature type="transmembrane region" description="Helical" evidence="6">
    <location>
        <begin position="103"/>
        <end position="122"/>
    </location>
</feature>
<feature type="transmembrane region" description="Helical" evidence="6">
    <location>
        <begin position="428"/>
        <end position="450"/>
    </location>
</feature>
<dbReference type="AlphaFoldDB" id="A0A6S9VK13"/>
<dbReference type="GO" id="GO:0016020">
    <property type="term" value="C:membrane"/>
    <property type="evidence" value="ECO:0007669"/>
    <property type="project" value="UniProtKB-SubCell"/>
</dbReference>
<accession>A0A6S9VK13</accession>
<feature type="transmembrane region" description="Helical" evidence="6">
    <location>
        <begin position="332"/>
        <end position="353"/>
    </location>
</feature>
<keyword evidence="3 6" id="KW-1133">Transmembrane helix</keyword>
<feature type="transmembrane region" description="Helical" evidence="6">
    <location>
        <begin position="223"/>
        <end position="243"/>
    </location>
</feature>
<dbReference type="InterPro" id="IPR036259">
    <property type="entry name" value="MFS_trans_sf"/>
</dbReference>
<dbReference type="PANTHER" id="PTHR23294:SF18">
    <property type="entry name" value="UNC93-LIKE PROTEIN MFSD11"/>
    <property type="match status" value="1"/>
</dbReference>
<evidence type="ECO:0000313" key="8">
    <source>
        <dbReference type="EMBL" id="CAE0763270.1"/>
    </source>
</evidence>
<feature type="region of interest" description="Disordered" evidence="5">
    <location>
        <begin position="1"/>
        <end position="29"/>
    </location>
</feature>
<keyword evidence="2 6" id="KW-0812">Transmembrane</keyword>
<evidence type="ECO:0000256" key="1">
    <source>
        <dbReference type="ARBA" id="ARBA00004141"/>
    </source>
</evidence>
<protein>
    <submittedName>
        <fullName evidence="7">Uncharacterized protein</fullName>
    </submittedName>
</protein>
<gene>
    <name evidence="7" type="ORF">PCAR00345_LOCUS15880</name>
    <name evidence="8" type="ORF">PCAR00345_LOCUS15882</name>
</gene>
<dbReference type="Pfam" id="PF05978">
    <property type="entry name" value="UNC-93"/>
    <property type="match status" value="1"/>
</dbReference>
<dbReference type="EMBL" id="HBIZ01025076">
    <property type="protein sequence ID" value="CAE0763270.1"/>
    <property type="molecule type" value="Transcribed_RNA"/>
</dbReference>
<sequence>MTSTVQPKPRPSASFMMEPPGGSSFPPADGEAGGPRLMLPNFLRMTVAFSVNHGAVAAMLNLSVVLLGDAGSYQSGALYLSYALTALLFSPALLSVLGARSSLLLGASLYCVYVLSFSAALITPVDMAAVRFAVALVGGVVGGFAAGFLWAAQGTYFADNAKLYAIERGIDPAEANTKLASIFAGTFLGIEVALKLLPQALTPLKGIDFRVTPNGSLISAQQLVQALAYAVFAIISVFGLLSIRDLRPLLAAEAARTDPLEPPSESKRAALLGVRPPNLFAKATAAVGLWCKQPTVLLLAPIQVTFGVSASLLAYQVTSSWLVSAFGKAESLVLGSFLSALVALSAALLQLPFKWAASRCGKQPVMLLGLAAFLSLSLLVLTGPPSPDASASTWLLLLSCYLLQGVGRACYEGTNKALYADFFPRDSGAAFSNIVLANGIASATAFFTFPSLSKDAMATAALVCASVTIVSYVVAEVLHRQR</sequence>
<dbReference type="InterPro" id="IPR010291">
    <property type="entry name" value="Ion_channel_UNC-93"/>
</dbReference>
<organism evidence="7">
    <name type="scientific">Chrysotila carterae</name>
    <name type="common">Marine alga</name>
    <name type="synonym">Syracosphaera carterae</name>
    <dbReference type="NCBI Taxonomy" id="13221"/>
    <lineage>
        <taxon>Eukaryota</taxon>
        <taxon>Haptista</taxon>
        <taxon>Haptophyta</taxon>
        <taxon>Prymnesiophyceae</taxon>
        <taxon>Isochrysidales</taxon>
        <taxon>Isochrysidaceae</taxon>
        <taxon>Chrysotila</taxon>
    </lineage>
</organism>
<dbReference type="PANTHER" id="PTHR23294">
    <property type="entry name" value="ET TRANSLATION PRODUCT-RELATED"/>
    <property type="match status" value="1"/>
</dbReference>
<evidence type="ECO:0000256" key="5">
    <source>
        <dbReference type="SAM" id="MobiDB-lite"/>
    </source>
</evidence>
<feature type="transmembrane region" description="Helical" evidence="6">
    <location>
        <begin position="47"/>
        <end position="67"/>
    </location>
</feature>
<dbReference type="Gene3D" id="1.20.1250.20">
    <property type="entry name" value="MFS general substrate transporter like domains"/>
    <property type="match status" value="1"/>
</dbReference>
<feature type="transmembrane region" description="Helical" evidence="6">
    <location>
        <begin position="456"/>
        <end position="475"/>
    </location>
</feature>
<evidence type="ECO:0000256" key="4">
    <source>
        <dbReference type="ARBA" id="ARBA00023136"/>
    </source>
</evidence>